<dbReference type="PANTHER" id="PTHR30501">
    <property type="entry name" value="UPF0597 PROTEIN YHAM"/>
    <property type="match status" value="1"/>
</dbReference>
<evidence type="ECO:0000313" key="4">
    <source>
        <dbReference type="Proteomes" id="UP000260773"/>
    </source>
</evidence>
<name>A0A3E2TTU9_9FIRM</name>
<evidence type="ECO:0000256" key="1">
    <source>
        <dbReference type="HAMAP-Rule" id="MF_01845"/>
    </source>
</evidence>
<feature type="domain" description="Serine dehydratase-like alpha subunit" evidence="2">
    <location>
        <begin position="88"/>
        <end position="417"/>
    </location>
</feature>
<dbReference type="Pfam" id="PF03313">
    <property type="entry name" value="SDH_alpha"/>
    <property type="match status" value="1"/>
</dbReference>
<comment type="caution">
    <text evidence="3">The sequence shown here is derived from an EMBL/GenBank/DDBJ whole genome shotgun (WGS) entry which is preliminary data.</text>
</comment>
<dbReference type="PIRSF" id="PIRSF006054">
    <property type="entry name" value="UCP006054"/>
    <property type="match status" value="1"/>
</dbReference>
<dbReference type="AlphaFoldDB" id="A0A3E2TTU9"/>
<dbReference type="GO" id="GO:0080146">
    <property type="term" value="F:L-cysteine desulfhydrase activity"/>
    <property type="evidence" value="ECO:0007669"/>
    <property type="project" value="TreeGrafter"/>
</dbReference>
<dbReference type="GO" id="GO:0019450">
    <property type="term" value="P:L-cysteine catabolic process to pyruvate"/>
    <property type="evidence" value="ECO:0007669"/>
    <property type="project" value="TreeGrafter"/>
</dbReference>
<reference evidence="3 4" key="1">
    <citation type="submission" date="2018-08" db="EMBL/GenBank/DDBJ databases">
        <title>A genome reference for cultivated species of the human gut microbiota.</title>
        <authorList>
            <person name="Zou Y."/>
            <person name="Xue W."/>
            <person name="Luo G."/>
        </authorList>
    </citation>
    <scope>NUCLEOTIDE SEQUENCE [LARGE SCALE GENOMIC DNA]</scope>
    <source>
        <strain evidence="3 4">AF45-17</strain>
    </source>
</reference>
<gene>
    <name evidence="3" type="ORF">DW070_00255</name>
</gene>
<proteinExistence type="inferred from homology"/>
<dbReference type="Proteomes" id="UP000260773">
    <property type="component" value="Unassembled WGS sequence"/>
</dbReference>
<protein>
    <recommendedName>
        <fullName evidence="1">UPF0597 protein DW070_00255</fullName>
    </recommendedName>
</protein>
<evidence type="ECO:0000259" key="2">
    <source>
        <dbReference type="Pfam" id="PF03313"/>
    </source>
</evidence>
<dbReference type="InterPro" id="IPR005130">
    <property type="entry name" value="Ser_deHydtase-like_asu"/>
</dbReference>
<dbReference type="HAMAP" id="MF_01845">
    <property type="entry name" value="UPF0597"/>
    <property type="match status" value="1"/>
</dbReference>
<evidence type="ECO:0000313" key="3">
    <source>
        <dbReference type="EMBL" id="RGB82505.1"/>
    </source>
</evidence>
<dbReference type="InterPro" id="IPR021144">
    <property type="entry name" value="UPF0597"/>
</dbReference>
<organism evidence="3 4">
    <name type="scientific">Coprococcus catus</name>
    <dbReference type="NCBI Taxonomy" id="116085"/>
    <lineage>
        <taxon>Bacteria</taxon>
        <taxon>Bacillati</taxon>
        <taxon>Bacillota</taxon>
        <taxon>Clostridia</taxon>
        <taxon>Lachnospirales</taxon>
        <taxon>Lachnospiraceae</taxon>
        <taxon>Coprococcus</taxon>
    </lineage>
</organism>
<sequence>MDKKLYDNYVKILENELVPALGCTEPIAIAYAAAKAREVLGEFPDHVEMRCSGNIIKNVKGVTVPNSDGQRGIDVAAILGIVGGDASRELEVLESVKQEDIEKTRELAAAGYCTCTLQEDVANLYIVAKVCKGSHYAEVTIINRHTYITRIVKDDVVLFEAAVSEESSNYVDKSLLNVKDILEFANTVNIDDVREVLKRQIEMNSAIADEGLMHPYGAQIGRTLLQVYGDDVKIRAKARAAAGSDARMGGCSMPVVINSGSGNQGMTVSLPVIEFAKSLFCTEEQLYRALVVSNLVAIHQKKYIGSLSAYCGAVSAACGSGAAITYLYGGTYEDISATIVNTIGNVGGIVCDGAKSSCAAKIASAVDAAILGHFLGRKHHWFQPGEGIVQKDVEGTIKSMGYIGRVGMKDTDKQILNIMIDQVKVD</sequence>
<dbReference type="PANTHER" id="PTHR30501:SF2">
    <property type="entry name" value="UPF0597 PROTEIN YHAM"/>
    <property type="match status" value="1"/>
</dbReference>
<dbReference type="EMBL" id="QVEP01000001">
    <property type="protein sequence ID" value="RGB82505.1"/>
    <property type="molecule type" value="Genomic_DNA"/>
</dbReference>
<comment type="similarity">
    <text evidence="1">Belongs to the UPF0597 family.</text>
</comment>
<accession>A0A3E2TTU9</accession>
<dbReference type="RefSeq" id="WP_117526589.1">
    <property type="nucleotide sequence ID" value="NZ_JAQCWV010000005.1"/>
</dbReference>